<keyword evidence="4" id="KW-1185">Reference proteome</keyword>
<accession>E9HK15</accession>
<protein>
    <recommendedName>
        <fullName evidence="5">Meckelin</fullName>
    </recommendedName>
</protein>
<dbReference type="eggNOG" id="KOG4611">
    <property type="taxonomic scope" value="Eukaryota"/>
</dbReference>
<dbReference type="GO" id="GO:0035869">
    <property type="term" value="C:ciliary transition zone"/>
    <property type="evidence" value="ECO:0000318"/>
    <property type="project" value="GO_Central"/>
</dbReference>
<dbReference type="Proteomes" id="UP000000305">
    <property type="component" value="Unassembled WGS sequence"/>
</dbReference>
<keyword evidence="1" id="KW-0812">Transmembrane</keyword>
<dbReference type="GO" id="GO:0036038">
    <property type="term" value="C:MKS complex"/>
    <property type="evidence" value="ECO:0007669"/>
    <property type="project" value="InterPro"/>
</dbReference>
<evidence type="ECO:0000313" key="3">
    <source>
        <dbReference type="EMBL" id="EFX67925.1"/>
    </source>
</evidence>
<evidence type="ECO:0000256" key="1">
    <source>
        <dbReference type="SAM" id="Phobius"/>
    </source>
</evidence>
<dbReference type="GO" id="GO:0060271">
    <property type="term" value="P:cilium assembly"/>
    <property type="evidence" value="ECO:0000318"/>
    <property type="project" value="GO_Central"/>
</dbReference>
<sequence length="907" mass="105265">MIVLVAHYLLFFILKKVEAYDVILSSFPESCNRSSYFDSISHKCKGCGVFQISSDDRLSCECGFGYYPEFNEKSKAIECFRCDQSIQSEMCLKSNLTCEPYDIKVLQITGNITSARCLKCPLWHQPDDTKSSCVPCSNMCHCPSEYEDVNGTCVKDLFTIPETPTIFTYNLHGRPYISNYLRDWVRLTAIKCKAHGGGKYCEHLINLCVLTDYNYDSQSACSLYRQLSGGFSNSIYYDDSQNEYLLNYARINILKDQKMDFMVKQYALDGTYLLIQPLQSVFKSLCCTGTWKPIQRNANIYHSCSVYSKVFDMADMRFYEIYFVDRAINQSRLINVPIKILSLVRGGVQRNREDKDISRWQLTKRFFNFDSATGSNHEGNTDFVRYLSSLTIRISVMSGEKSLALRLPYATINYESIGSLENGNSPVIHFAVKNTVSMDEAMKSLEIALSVLSTFGALYALIRIVVWYIRSDKATIDLQTLIRLLVYGADILANVILIVIFFITFYWFMTFRQQEEVTVSLPARQEEQFIKDLVISAFTLKTISVLWMIGEQCNVDIFLIDWESPRPTKGEIVSVWRMFFVANEWNELQVARKSSISLQVILVLLTLKVFQFERFALEIPATYFMADTFLNYNTVLRLALGLSTYLFFSLAQNILNAALFERYVEHKIQRFTDVCTLSNISVWLRIHSRYGFYIHGRSPHGFADIDMQTMCQQLQREEENLCAQRGLVQGQDTQTFSIFFHETLSDKWRKLVKNQVTSIYFYLLSVSIDLIMLDQSSGTSTVFFKLNEFFTSFLDHAFRELDYEVRDRHFLETVLDTEMWWDMSQNERSIFYNDGRNCFDSVLFYGNEVTLVSFEMLLFSLVDVYCHSYLTAALTVFIVFKALQFVRYRFGRRNLAKKTMIDSRFLF</sequence>
<dbReference type="OrthoDB" id="419138at2759"/>
<evidence type="ECO:0000313" key="4">
    <source>
        <dbReference type="Proteomes" id="UP000000305"/>
    </source>
</evidence>
<reference evidence="3 4" key="1">
    <citation type="journal article" date="2011" name="Science">
        <title>The ecoresponsive genome of Daphnia pulex.</title>
        <authorList>
            <person name="Colbourne J.K."/>
            <person name="Pfrender M.E."/>
            <person name="Gilbert D."/>
            <person name="Thomas W.K."/>
            <person name="Tucker A."/>
            <person name="Oakley T.H."/>
            <person name="Tokishita S."/>
            <person name="Aerts A."/>
            <person name="Arnold G.J."/>
            <person name="Basu M.K."/>
            <person name="Bauer D.J."/>
            <person name="Caceres C.E."/>
            <person name="Carmel L."/>
            <person name="Casola C."/>
            <person name="Choi J.H."/>
            <person name="Detter J.C."/>
            <person name="Dong Q."/>
            <person name="Dusheyko S."/>
            <person name="Eads B.D."/>
            <person name="Frohlich T."/>
            <person name="Geiler-Samerotte K.A."/>
            <person name="Gerlach D."/>
            <person name="Hatcher P."/>
            <person name="Jogdeo S."/>
            <person name="Krijgsveld J."/>
            <person name="Kriventseva E.V."/>
            <person name="Kultz D."/>
            <person name="Laforsch C."/>
            <person name="Lindquist E."/>
            <person name="Lopez J."/>
            <person name="Manak J.R."/>
            <person name="Muller J."/>
            <person name="Pangilinan J."/>
            <person name="Patwardhan R.P."/>
            <person name="Pitluck S."/>
            <person name="Pritham E.J."/>
            <person name="Rechtsteiner A."/>
            <person name="Rho M."/>
            <person name="Rogozin I.B."/>
            <person name="Sakarya O."/>
            <person name="Salamov A."/>
            <person name="Schaack S."/>
            <person name="Shapiro H."/>
            <person name="Shiga Y."/>
            <person name="Skalitzky C."/>
            <person name="Smith Z."/>
            <person name="Souvorov A."/>
            <person name="Sung W."/>
            <person name="Tang Z."/>
            <person name="Tsuchiya D."/>
            <person name="Tu H."/>
            <person name="Vos H."/>
            <person name="Wang M."/>
            <person name="Wolf Y.I."/>
            <person name="Yamagata H."/>
            <person name="Yamada T."/>
            <person name="Ye Y."/>
            <person name="Shaw J.R."/>
            <person name="Andrews J."/>
            <person name="Crease T.J."/>
            <person name="Tang H."/>
            <person name="Lucas S.M."/>
            <person name="Robertson H.M."/>
            <person name="Bork P."/>
            <person name="Koonin E.V."/>
            <person name="Zdobnov E.M."/>
            <person name="Grigoriev I.V."/>
            <person name="Lynch M."/>
            <person name="Boore J.L."/>
        </authorList>
    </citation>
    <scope>NUCLEOTIDE SEQUENCE [LARGE SCALE GENOMIC DNA]</scope>
</reference>
<keyword evidence="1" id="KW-1133">Transmembrane helix</keyword>
<keyword evidence="1" id="KW-0472">Membrane</keyword>
<dbReference type="Pfam" id="PF09773">
    <property type="entry name" value="Meckelin"/>
    <property type="match status" value="1"/>
</dbReference>
<dbReference type="PANTHER" id="PTHR21274:SF0">
    <property type="entry name" value="MECKELIN"/>
    <property type="match status" value="1"/>
</dbReference>
<feature type="signal peptide" evidence="2">
    <location>
        <begin position="1"/>
        <end position="19"/>
    </location>
</feature>
<dbReference type="HOGENOM" id="CLU_010935_0_0_1"/>
<dbReference type="PANTHER" id="PTHR21274">
    <property type="entry name" value="MECKELIN"/>
    <property type="match status" value="1"/>
</dbReference>
<feature type="transmembrane region" description="Helical" evidence="1">
    <location>
        <begin position="636"/>
        <end position="660"/>
    </location>
</feature>
<feature type="transmembrane region" description="Helical" evidence="1">
    <location>
        <begin position="868"/>
        <end position="890"/>
    </location>
</feature>
<dbReference type="STRING" id="6669.E9HK15"/>
<gene>
    <name evidence="3" type="ORF">DAPPUDRAFT_330591</name>
</gene>
<dbReference type="InterPro" id="IPR019170">
    <property type="entry name" value="Meckelin"/>
</dbReference>
<feature type="transmembrane region" description="Helical" evidence="1">
    <location>
        <begin position="481"/>
        <end position="509"/>
    </location>
</feature>
<proteinExistence type="predicted"/>
<keyword evidence="2" id="KW-0732">Signal</keyword>
<dbReference type="KEGG" id="dpx:DAPPUDRAFT_330591"/>
<feature type="transmembrane region" description="Helical" evidence="1">
    <location>
        <begin position="447"/>
        <end position="469"/>
    </location>
</feature>
<evidence type="ECO:0008006" key="5">
    <source>
        <dbReference type="Google" id="ProtNLM"/>
    </source>
</evidence>
<name>E9HK15_DAPPU</name>
<dbReference type="OMA" id="YITENKG"/>
<feature type="chain" id="PRO_5003241991" description="Meckelin" evidence="2">
    <location>
        <begin position="20"/>
        <end position="907"/>
    </location>
</feature>
<dbReference type="AlphaFoldDB" id="E9HK15"/>
<dbReference type="InParanoid" id="E9HK15"/>
<evidence type="ECO:0000256" key="2">
    <source>
        <dbReference type="SAM" id="SignalP"/>
    </source>
</evidence>
<dbReference type="EMBL" id="GL732666">
    <property type="protein sequence ID" value="EFX67925.1"/>
    <property type="molecule type" value="Genomic_DNA"/>
</dbReference>
<organism evidence="3 4">
    <name type="scientific">Daphnia pulex</name>
    <name type="common">Water flea</name>
    <dbReference type="NCBI Taxonomy" id="6669"/>
    <lineage>
        <taxon>Eukaryota</taxon>
        <taxon>Metazoa</taxon>
        <taxon>Ecdysozoa</taxon>
        <taxon>Arthropoda</taxon>
        <taxon>Crustacea</taxon>
        <taxon>Branchiopoda</taxon>
        <taxon>Diplostraca</taxon>
        <taxon>Cladocera</taxon>
        <taxon>Anomopoda</taxon>
        <taxon>Daphniidae</taxon>
        <taxon>Daphnia</taxon>
    </lineage>
</organism>
<dbReference type="FunCoup" id="E9HK15">
    <property type="interactions" value="84"/>
</dbReference>
<dbReference type="PhylomeDB" id="E9HK15"/>